<proteinExistence type="predicted"/>
<dbReference type="EMBL" id="WQKZ01000004">
    <property type="protein sequence ID" value="MVN78308.1"/>
    <property type="molecule type" value="Genomic_DNA"/>
</dbReference>
<dbReference type="PANTHER" id="PTHR33639">
    <property type="entry name" value="THIOL-DISULFIDE OXIDOREDUCTASE DCC"/>
    <property type="match status" value="1"/>
</dbReference>
<comment type="caution">
    <text evidence="1">The sequence shown here is derived from an EMBL/GenBank/DDBJ whole genome shotgun (WGS) entry which is preliminary data.</text>
</comment>
<keyword evidence="2" id="KW-1185">Reference proteome</keyword>
<evidence type="ECO:0000313" key="1">
    <source>
        <dbReference type="EMBL" id="MVN78308.1"/>
    </source>
</evidence>
<reference evidence="1 2" key="1">
    <citation type="submission" date="2019-12" db="EMBL/GenBank/DDBJ databases">
        <title>Hymenobacter sp. HMF4947 Genome sequencing and assembly.</title>
        <authorList>
            <person name="Kang H."/>
            <person name="Cha I."/>
            <person name="Kim H."/>
            <person name="Joh K."/>
        </authorList>
    </citation>
    <scope>NUCLEOTIDE SEQUENCE [LARGE SCALE GENOMIC DNA]</scope>
    <source>
        <strain evidence="1 2">HMF4947</strain>
    </source>
</reference>
<dbReference type="InterPro" id="IPR052927">
    <property type="entry name" value="DCC_oxidoreductase"/>
</dbReference>
<accession>A0A7K1TIR9</accession>
<organism evidence="1 2">
    <name type="scientific">Hymenobacter ginkgonis</name>
    <dbReference type="NCBI Taxonomy" id="2682976"/>
    <lineage>
        <taxon>Bacteria</taxon>
        <taxon>Pseudomonadati</taxon>
        <taxon>Bacteroidota</taxon>
        <taxon>Cytophagia</taxon>
        <taxon>Cytophagales</taxon>
        <taxon>Hymenobacteraceae</taxon>
        <taxon>Hymenobacter</taxon>
    </lineage>
</organism>
<sequence length="187" mass="19912">MTFISKGKRILLLQRCGQAADIGGRINRILVAAVLLSSSTFFRAVAASPTPPSAVVLFDGHCNLCQGLTQFLLPRDPAGHFRLGSLQSAAGLALLAQHGIRPVEAGGPDSLVLLPAGGGPPLLHSAAALGILRRLGGGWGLLGHVGGVVPRAWADAVYRWIARHRYAWFGRTEACWLPQPEWANRFL</sequence>
<dbReference type="InterPro" id="IPR007263">
    <property type="entry name" value="DCC1-like"/>
</dbReference>
<dbReference type="AlphaFoldDB" id="A0A7K1TIR9"/>
<evidence type="ECO:0000313" key="2">
    <source>
        <dbReference type="Proteomes" id="UP000441336"/>
    </source>
</evidence>
<gene>
    <name evidence="1" type="ORF">GO988_18415</name>
</gene>
<protein>
    <submittedName>
        <fullName evidence="1">DUF393 domain-containing protein</fullName>
    </submittedName>
</protein>
<dbReference type="PANTHER" id="PTHR33639:SF2">
    <property type="entry name" value="DUF393 DOMAIN-CONTAINING PROTEIN"/>
    <property type="match status" value="1"/>
</dbReference>
<dbReference type="Pfam" id="PF04134">
    <property type="entry name" value="DCC1-like"/>
    <property type="match status" value="1"/>
</dbReference>
<dbReference type="GO" id="GO:0015035">
    <property type="term" value="F:protein-disulfide reductase activity"/>
    <property type="evidence" value="ECO:0007669"/>
    <property type="project" value="InterPro"/>
</dbReference>
<dbReference type="Proteomes" id="UP000441336">
    <property type="component" value="Unassembled WGS sequence"/>
</dbReference>
<name>A0A7K1TIR9_9BACT</name>